<evidence type="ECO:0000256" key="2">
    <source>
        <dbReference type="ARBA" id="ARBA00010617"/>
    </source>
</evidence>
<comment type="cofactor">
    <cofactor evidence="1">
        <name>heme</name>
        <dbReference type="ChEBI" id="CHEBI:30413"/>
    </cofactor>
</comment>
<protein>
    <submittedName>
        <fullName evidence="8">Trichothecene C-15 hydroxylase</fullName>
    </submittedName>
</protein>
<keyword evidence="7" id="KW-0503">Monooxygenase</keyword>
<dbReference type="InterPro" id="IPR001128">
    <property type="entry name" value="Cyt_P450"/>
</dbReference>
<keyword evidence="3" id="KW-0349">Heme</keyword>
<organism evidence="8 9">
    <name type="scientific">Apiospora hydei</name>
    <dbReference type="NCBI Taxonomy" id="1337664"/>
    <lineage>
        <taxon>Eukaryota</taxon>
        <taxon>Fungi</taxon>
        <taxon>Dikarya</taxon>
        <taxon>Ascomycota</taxon>
        <taxon>Pezizomycotina</taxon>
        <taxon>Sordariomycetes</taxon>
        <taxon>Xylariomycetidae</taxon>
        <taxon>Amphisphaeriales</taxon>
        <taxon>Apiosporaceae</taxon>
        <taxon>Apiospora</taxon>
    </lineage>
</organism>
<dbReference type="GeneID" id="92039140"/>
<gene>
    <name evidence="8" type="ORF">PG997_001765</name>
</gene>
<evidence type="ECO:0000256" key="1">
    <source>
        <dbReference type="ARBA" id="ARBA00001971"/>
    </source>
</evidence>
<dbReference type="Gene3D" id="1.10.630.10">
    <property type="entry name" value="Cytochrome P450"/>
    <property type="match status" value="1"/>
</dbReference>
<keyword evidence="4" id="KW-0479">Metal-binding</keyword>
<evidence type="ECO:0000256" key="5">
    <source>
        <dbReference type="ARBA" id="ARBA00023002"/>
    </source>
</evidence>
<dbReference type="EMBL" id="JAQQWN010000002">
    <property type="protein sequence ID" value="KAK8095080.1"/>
    <property type="molecule type" value="Genomic_DNA"/>
</dbReference>
<dbReference type="PANTHER" id="PTHR24305">
    <property type="entry name" value="CYTOCHROME P450"/>
    <property type="match status" value="1"/>
</dbReference>
<reference evidence="8 9" key="1">
    <citation type="submission" date="2023-01" db="EMBL/GenBank/DDBJ databases">
        <title>Analysis of 21 Apiospora genomes using comparative genomics revels a genus with tremendous synthesis potential of carbohydrate active enzymes and secondary metabolites.</title>
        <authorList>
            <person name="Sorensen T."/>
        </authorList>
    </citation>
    <scope>NUCLEOTIDE SEQUENCE [LARGE SCALE GENOMIC DNA]</scope>
    <source>
        <strain evidence="8 9">CBS 114990</strain>
    </source>
</reference>
<dbReference type="Proteomes" id="UP001433268">
    <property type="component" value="Unassembled WGS sequence"/>
</dbReference>
<evidence type="ECO:0000256" key="6">
    <source>
        <dbReference type="ARBA" id="ARBA00023004"/>
    </source>
</evidence>
<keyword evidence="5" id="KW-0560">Oxidoreductase</keyword>
<evidence type="ECO:0000256" key="4">
    <source>
        <dbReference type="ARBA" id="ARBA00022723"/>
    </source>
</evidence>
<dbReference type="SUPFAM" id="SSF48264">
    <property type="entry name" value="Cytochrome P450"/>
    <property type="match status" value="1"/>
</dbReference>
<dbReference type="RefSeq" id="XP_066675853.1">
    <property type="nucleotide sequence ID" value="XM_066806080.1"/>
</dbReference>
<sequence length="307" mass="34222">MMKLVAQIQDHVYSNPQLAAGQLAAIASGLVNPSFPSFLLYLQPLPPPAPKLPGSQALGHDAGPLHAQLLHGPGALERPRAARAVRAFVRVAPDIVSVSHPDALVQLQGHRTKGKAENQKDDVIYWQMKGNIVGANREDHARVRRVMSNGFSAQAMMEQQPLIQRYVDLLLSRLRDRCDDGRTPLDVTQWYNWATFDLVGDLAFGEPFDCLEQGQYHPWVTLIFESMLTMGNIAVLRRFGYGVGNLLAWCFIPRALARKMQEHNALSAVKVERRLGRQAERGDLIGKMLSGSRKQGSVGLTHFHLRW</sequence>
<keyword evidence="6" id="KW-0408">Iron</keyword>
<dbReference type="InterPro" id="IPR036396">
    <property type="entry name" value="Cyt_P450_sf"/>
</dbReference>
<comment type="similarity">
    <text evidence="2">Belongs to the cytochrome P450 family.</text>
</comment>
<accession>A0ABR1XEF5</accession>
<keyword evidence="9" id="KW-1185">Reference proteome</keyword>
<evidence type="ECO:0000256" key="3">
    <source>
        <dbReference type="ARBA" id="ARBA00022617"/>
    </source>
</evidence>
<name>A0ABR1XEF5_9PEZI</name>
<dbReference type="Pfam" id="PF00067">
    <property type="entry name" value="p450"/>
    <property type="match status" value="1"/>
</dbReference>
<evidence type="ECO:0000313" key="8">
    <source>
        <dbReference type="EMBL" id="KAK8095080.1"/>
    </source>
</evidence>
<proteinExistence type="inferred from homology"/>
<comment type="caution">
    <text evidence="8">The sequence shown here is derived from an EMBL/GenBank/DDBJ whole genome shotgun (WGS) entry which is preliminary data.</text>
</comment>
<dbReference type="PANTHER" id="PTHR24305:SF230">
    <property type="entry name" value="P450, PUTATIVE (EUROFUNG)-RELATED"/>
    <property type="match status" value="1"/>
</dbReference>
<dbReference type="InterPro" id="IPR050121">
    <property type="entry name" value="Cytochrome_P450_monoxygenase"/>
</dbReference>
<evidence type="ECO:0000256" key="7">
    <source>
        <dbReference type="ARBA" id="ARBA00023033"/>
    </source>
</evidence>
<evidence type="ECO:0000313" key="9">
    <source>
        <dbReference type="Proteomes" id="UP001433268"/>
    </source>
</evidence>